<proteinExistence type="predicted"/>
<name>A0A0K2UMJ2_LEPSM</name>
<dbReference type="EMBL" id="HACA01021580">
    <property type="protein sequence ID" value="CDW38941.1"/>
    <property type="molecule type" value="Transcribed_RNA"/>
</dbReference>
<sequence>MRICMDLSQGVFGYMDLHPLILRLPRNSYFPIGISVQVGTLRLISDLLFNLRLHSVEGYLLFVPHSLDLISLNTGMVHNADVP</sequence>
<reference evidence="1" key="1">
    <citation type="submission" date="2014-05" db="EMBL/GenBank/DDBJ databases">
        <authorList>
            <person name="Chronopoulou M."/>
        </authorList>
    </citation>
    <scope>NUCLEOTIDE SEQUENCE</scope>
    <source>
        <tissue evidence="1">Whole organism</tissue>
    </source>
</reference>
<evidence type="ECO:0000313" key="1">
    <source>
        <dbReference type="EMBL" id="CDW38941.1"/>
    </source>
</evidence>
<dbReference type="AlphaFoldDB" id="A0A0K2UMJ2"/>
<accession>A0A0K2UMJ2</accession>
<protein>
    <submittedName>
        <fullName evidence="1">Uncharacterized protein</fullName>
    </submittedName>
</protein>
<organism evidence="1">
    <name type="scientific">Lepeophtheirus salmonis</name>
    <name type="common">Salmon louse</name>
    <name type="synonym">Caligus salmonis</name>
    <dbReference type="NCBI Taxonomy" id="72036"/>
    <lineage>
        <taxon>Eukaryota</taxon>
        <taxon>Metazoa</taxon>
        <taxon>Ecdysozoa</taxon>
        <taxon>Arthropoda</taxon>
        <taxon>Crustacea</taxon>
        <taxon>Multicrustacea</taxon>
        <taxon>Hexanauplia</taxon>
        <taxon>Copepoda</taxon>
        <taxon>Siphonostomatoida</taxon>
        <taxon>Caligidae</taxon>
        <taxon>Lepeophtheirus</taxon>
    </lineage>
</organism>